<dbReference type="PANTHER" id="PTHR24292:SF93">
    <property type="entry name" value="CYTOCHROME P450 310A1-RELATED"/>
    <property type="match status" value="1"/>
</dbReference>
<keyword evidence="5 13" id="KW-0349">Heme</keyword>
<proteinExistence type="inferred from homology"/>
<evidence type="ECO:0000256" key="9">
    <source>
        <dbReference type="ARBA" id="ARBA00023002"/>
    </source>
</evidence>
<sequence length="498" mass="57532">MFVILAIVFIVILLYYFDRKQFTYWKDKGIPQLDNQTILIGDIKDLVLQRKSIAKFYGDSCVSFQSSPIVGSYFSYRPLIIINDLELAKTILATDFHYFHDRGIFIDPTIDPLTENLFLLPGEKWNNLRKKLTPLFSTSKLKMMLPIIQDSVDILDNYISDNLELDKTFITDIRDLSSNFNLTMISSIAYGTQNDCINEPNNLFRLTSLKVLDQNFFNNFRLVTALFMPKISKIFKICVFDKEVSKFFLDITKETIKYREETDINRNDFLQLFMQLKNEGLRKANGSESTDADSFTLNEVAANLFLFVIAGYETTSATISYCLYELAKNSANKKKVQAEIDELDNEEFSYEKISKLKYLENCVNETLRKYPVIPVLNRECLHDYRVPNTDLVIPKGTPIIVPVYAMQRNPELFENPTEFNPDRFDNKNSLLLSFGHGNRSCIGNRMSLIVIKTCLCALLSKYDVKLVSPLREIEFTPKIPSLAPTEKLLVSFSRRNKF</sequence>
<dbReference type="CDD" id="cd11056">
    <property type="entry name" value="CYP6-like"/>
    <property type="match status" value="1"/>
</dbReference>
<dbReference type="GO" id="GO:0005789">
    <property type="term" value="C:endoplasmic reticulum membrane"/>
    <property type="evidence" value="ECO:0007669"/>
    <property type="project" value="UniProtKB-SubCell"/>
</dbReference>
<dbReference type="Pfam" id="PF00067">
    <property type="entry name" value="p450"/>
    <property type="match status" value="1"/>
</dbReference>
<evidence type="ECO:0000256" key="10">
    <source>
        <dbReference type="ARBA" id="ARBA00023004"/>
    </source>
</evidence>
<evidence type="ECO:0000256" key="12">
    <source>
        <dbReference type="ARBA" id="ARBA00023136"/>
    </source>
</evidence>
<evidence type="ECO:0000256" key="2">
    <source>
        <dbReference type="ARBA" id="ARBA00004174"/>
    </source>
</evidence>
<keyword evidence="8" id="KW-0492">Microsome</keyword>
<evidence type="ECO:0008006" key="17">
    <source>
        <dbReference type="Google" id="ProtNLM"/>
    </source>
</evidence>
<organism evidence="15 16">
    <name type="scientific">Chironomus riparius</name>
    <dbReference type="NCBI Taxonomy" id="315576"/>
    <lineage>
        <taxon>Eukaryota</taxon>
        <taxon>Metazoa</taxon>
        <taxon>Ecdysozoa</taxon>
        <taxon>Arthropoda</taxon>
        <taxon>Hexapoda</taxon>
        <taxon>Insecta</taxon>
        <taxon>Pterygota</taxon>
        <taxon>Neoptera</taxon>
        <taxon>Endopterygota</taxon>
        <taxon>Diptera</taxon>
        <taxon>Nematocera</taxon>
        <taxon>Chironomoidea</taxon>
        <taxon>Chironomidae</taxon>
        <taxon>Chironominae</taxon>
        <taxon>Chironomus</taxon>
    </lineage>
</organism>
<dbReference type="InterPro" id="IPR017972">
    <property type="entry name" value="Cyt_P450_CS"/>
</dbReference>
<comment type="cofactor">
    <cofactor evidence="1 13">
        <name>heme</name>
        <dbReference type="ChEBI" id="CHEBI:30413"/>
    </cofactor>
</comment>
<dbReference type="GO" id="GO:0005506">
    <property type="term" value="F:iron ion binding"/>
    <property type="evidence" value="ECO:0007669"/>
    <property type="project" value="InterPro"/>
</dbReference>
<dbReference type="PANTHER" id="PTHR24292">
    <property type="entry name" value="CYTOCHROME P450"/>
    <property type="match status" value="1"/>
</dbReference>
<dbReference type="InterPro" id="IPR002401">
    <property type="entry name" value="Cyt_P450_E_grp-I"/>
</dbReference>
<evidence type="ECO:0000313" key="16">
    <source>
        <dbReference type="Proteomes" id="UP001153620"/>
    </source>
</evidence>
<feature type="binding site" description="axial binding residue" evidence="13">
    <location>
        <position position="441"/>
    </location>
    <ligand>
        <name>heme</name>
        <dbReference type="ChEBI" id="CHEBI:30413"/>
    </ligand>
    <ligandPart>
        <name>Fe</name>
        <dbReference type="ChEBI" id="CHEBI:18248"/>
    </ligandPart>
</feature>
<dbReference type="Gene3D" id="1.10.630.10">
    <property type="entry name" value="Cytochrome P450"/>
    <property type="match status" value="1"/>
</dbReference>
<keyword evidence="6 13" id="KW-0479">Metal-binding</keyword>
<dbReference type="GO" id="GO:0004497">
    <property type="term" value="F:monooxygenase activity"/>
    <property type="evidence" value="ECO:0007669"/>
    <property type="project" value="UniProtKB-KW"/>
</dbReference>
<evidence type="ECO:0000256" key="7">
    <source>
        <dbReference type="ARBA" id="ARBA00022824"/>
    </source>
</evidence>
<evidence type="ECO:0000256" key="14">
    <source>
        <dbReference type="RuleBase" id="RU000461"/>
    </source>
</evidence>
<dbReference type="Proteomes" id="UP001153620">
    <property type="component" value="Chromosome 2"/>
</dbReference>
<accession>A0A9N9RP24</accession>
<keyword evidence="9 14" id="KW-0560">Oxidoreductase</keyword>
<evidence type="ECO:0000256" key="13">
    <source>
        <dbReference type="PIRSR" id="PIRSR602401-1"/>
    </source>
</evidence>
<dbReference type="GO" id="GO:0016705">
    <property type="term" value="F:oxidoreductase activity, acting on paired donors, with incorporation or reduction of molecular oxygen"/>
    <property type="evidence" value="ECO:0007669"/>
    <property type="project" value="InterPro"/>
</dbReference>
<dbReference type="SUPFAM" id="SSF48264">
    <property type="entry name" value="Cytochrome P450"/>
    <property type="match status" value="1"/>
</dbReference>
<evidence type="ECO:0000256" key="4">
    <source>
        <dbReference type="ARBA" id="ARBA00010617"/>
    </source>
</evidence>
<dbReference type="AlphaFoldDB" id="A0A9N9RP24"/>
<reference evidence="15" key="1">
    <citation type="submission" date="2022-01" db="EMBL/GenBank/DDBJ databases">
        <authorList>
            <person name="King R."/>
        </authorList>
    </citation>
    <scope>NUCLEOTIDE SEQUENCE</scope>
</reference>
<dbReference type="InterPro" id="IPR050476">
    <property type="entry name" value="Insect_CytP450_Detox"/>
</dbReference>
<reference evidence="15" key="2">
    <citation type="submission" date="2022-10" db="EMBL/GenBank/DDBJ databases">
        <authorList>
            <consortium name="ENA_rothamsted_submissions"/>
            <consortium name="culmorum"/>
            <person name="King R."/>
        </authorList>
    </citation>
    <scope>NUCLEOTIDE SEQUENCE</scope>
</reference>
<name>A0A9N9RP24_9DIPT</name>
<evidence type="ECO:0000256" key="1">
    <source>
        <dbReference type="ARBA" id="ARBA00001971"/>
    </source>
</evidence>
<dbReference type="InterPro" id="IPR036396">
    <property type="entry name" value="Cyt_P450_sf"/>
</dbReference>
<dbReference type="PROSITE" id="PS00086">
    <property type="entry name" value="CYTOCHROME_P450"/>
    <property type="match status" value="1"/>
</dbReference>
<dbReference type="FunFam" id="1.10.630.10:FF:000042">
    <property type="entry name" value="Cytochrome P450"/>
    <property type="match status" value="1"/>
</dbReference>
<keyword evidence="11 14" id="KW-0503">Monooxygenase</keyword>
<evidence type="ECO:0000256" key="5">
    <source>
        <dbReference type="ARBA" id="ARBA00022617"/>
    </source>
</evidence>
<dbReference type="EMBL" id="OU895878">
    <property type="protein sequence ID" value="CAG9802064.1"/>
    <property type="molecule type" value="Genomic_DNA"/>
</dbReference>
<evidence type="ECO:0000256" key="3">
    <source>
        <dbReference type="ARBA" id="ARBA00004406"/>
    </source>
</evidence>
<dbReference type="OrthoDB" id="2789670at2759"/>
<evidence type="ECO:0000256" key="8">
    <source>
        <dbReference type="ARBA" id="ARBA00022848"/>
    </source>
</evidence>
<dbReference type="PRINTS" id="PR00463">
    <property type="entry name" value="EP450I"/>
</dbReference>
<protein>
    <recommendedName>
        <fullName evidence="17">Cytochrome P450</fullName>
    </recommendedName>
</protein>
<keyword evidence="10 13" id="KW-0408">Iron</keyword>
<keyword evidence="16" id="KW-1185">Reference proteome</keyword>
<keyword evidence="12" id="KW-0472">Membrane</keyword>
<evidence type="ECO:0000256" key="11">
    <source>
        <dbReference type="ARBA" id="ARBA00023033"/>
    </source>
</evidence>
<comment type="similarity">
    <text evidence="4 14">Belongs to the cytochrome P450 family.</text>
</comment>
<evidence type="ECO:0000313" key="15">
    <source>
        <dbReference type="EMBL" id="CAG9802064.1"/>
    </source>
</evidence>
<dbReference type="PRINTS" id="PR00385">
    <property type="entry name" value="P450"/>
</dbReference>
<gene>
    <name evidence="15" type="ORF">CHIRRI_LOCUS4980</name>
</gene>
<comment type="subcellular location">
    <subcellularLocation>
        <location evidence="3">Endoplasmic reticulum membrane</location>
        <topology evidence="3">Peripheral membrane protein</topology>
    </subcellularLocation>
    <subcellularLocation>
        <location evidence="2">Microsome membrane</location>
        <topology evidence="2">Peripheral membrane protein</topology>
    </subcellularLocation>
</comment>
<dbReference type="InterPro" id="IPR001128">
    <property type="entry name" value="Cyt_P450"/>
</dbReference>
<dbReference type="GO" id="GO:0020037">
    <property type="term" value="F:heme binding"/>
    <property type="evidence" value="ECO:0007669"/>
    <property type="project" value="InterPro"/>
</dbReference>
<keyword evidence="7" id="KW-0256">Endoplasmic reticulum</keyword>
<evidence type="ECO:0000256" key="6">
    <source>
        <dbReference type="ARBA" id="ARBA00022723"/>
    </source>
</evidence>